<evidence type="ECO:0000256" key="1">
    <source>
        <dbReference type="ARBA" id="ARBA00022553"/>
    </source>
</evidence>
<keyword evidence="7" id="KW-1185">Reference proteome</keyword>
<evidence type="ECO:0000313" key="6">
    <source>
        <dbReference type="EMBL" id="MFC4361891.1"/>
    </source>
</evidence>
<dbReference type="PANTHER" id="PTHR45566:SF1">
    <property type="entry name" value="HTH-TYPE TRANSCRIPTIONAL REGULATOR YHJB-RELATED"/>
    <property type="match status" value="1"/>
</dbReference>
<feature type="domain" description="HTH luxR-type" evidence="4">
    <location>
        <begin position="157"/>
        <end position="222"/>
    </location>
</feature>
<dbReference type="PRINTS" id="PR00038">
    <property type="entry name" value="HTHLUXR"/>
</dbReference>
<dbReference type="InterPro" id="IPR001789">
    <property type="entry name" value="Sig_transdc_resp-reg_receiver"/>
</dbReference>
<dbReference type="InterPro" id="IPR058245">
    <property type="entry name" value="NreC/VraR/RcsB-like_REC"/>
</dbReference>
<dbReference type="InterPro" id="IPR011006">
    <property type="entry name" value="CheY-like_superfamily"/>
</dbReference>
<dbReference type="Pfam" id="PF00072">
    <property type="entry name" value="Response_reg"/>
    <property type="match status" value="1"/>
</dbReference>
<dbReference type="PANTHER" id="PTHR45566">
    <property type="entry name" value="HTH-TYPE TRANSCRIPTIONAL REGULATOR YHJB-RELATED"/>
    <property type="match status" value="1"/>
</dbReference>
<reference evidence="7" key="1">
    <citation type="journal article" date="2019" name="Int. J. Syst. Evol. Microbiol.">
        <title>The Global Catalogue of Microorganisms (GCM) 10K type strain sequencing project: providing services to taxonomists for standard genome sequencing and annotation.</title>
        <authorList>
            <consortium name="The Broad Institute Genomics Platform"/>
            <consortium name="The Broad Institute Genome Sequencing Center for Infectious Disease"/>
            <person name="Wu L."/>
            <person name="Ma J."/>
        </authorList>
    </citation>
    <scope>NUCLEOTIDE SEQUENCE [LARGE SCALE GENOMIC DNA]</scope>
    <source>
        <strain evidence="7">CECT 8570</strain>
    </source>
</reference>
<feature type="domain" description="Response regulatory" evidence="5">
    <location>
        <begin position="18"/>
        <end position="137"/>
    </location>
</feature>
<evidence type="ECO:0000259" key="5">
    <source>
        <dbReference type="PROSITE" id="PS50110"/>
    </source>
</evidence>
<dbReference type="PROSITE" id="PS00622">
    <property type="entry name" value="HTH_LUXR_1"/>
    <property type="match status" value="1"/>
</dbReference>
<organism evidence="6 7">
    <name type="scientific">Simiduia curdlanivorans</name>
    <dbReference type="NCBI Taxonomy" id="1492769"/>
    <lineage>
        <taxon>Bacteria</taxon>
        <taxon>Pseudomonadati</taxon>
        <taxon>Pseudomonadota</taxon>
        <taxon>Gammaproteobacteria</taxon>
        <taxon>Cellvibrionales</taxon>
        <taxon>Cellvibrionaceae</taxon>
        <taxon>Simiduia</taxon>
    </lineage>
</organism>
<proteinExistence type="predicted"/>
<sequence>MTVMMSLSNTLPGNAMPLLLLADDHPLFRAALKQTLVQSNLVIDAECVECESLSAVQKLLEEGLEPDLILLDLHMPGTLGFAGLASLRGCFPETPVAIVSGDDSMARVTRAEQLGASGFISKSLAPAELALAISRLLAGDLWFDKVAAQDSPEVDEVAERIANLTPHQFRVFSMLCEGMLNKQIAFELEIAEPTVKSHVTAIMRKLGVRKRTEVILLAQKLAN</sequence>
<evidence type="ECO:0000256" key="3">
    <source>
        <dbReference type="PROSITE-ProRule" id="PRU00169"/>
    </source>
</evidence>
<protein>
    <submittedName>
        <fullName evidence="6">Response regulator</fullName>
    </submittedName>
</protein>
<dbReference type="PROSITE" id="PS50043">
    <property type="entry name" value="HTH_LUXR_2"/>
    <property type="match status" value="1"/>
</dbReference>
<dbReference type="SMART" id="SM00448">
    <property type="entry name" value="REC"/>
    <property type="match status" value="1"/>
</dbReference>
<dbReference type="CDD" id="cd06170">
    <property type="entry name" value="LuxR_C_like"/>
    <property type="match status" value="1"/>
</dbReference>
<dbReference type="Gene3D" id="3.40.50.2300">
    <property type="match status" value="1"/>
</dbReference>
<dbReference type="Pfam" id="PF00196">
    <property type="entry name" value="GerE"/>
    <property type="match status" value="1"/>
</dbReference>
<dbReference type="PROSITE" id="PS50110">
    <property type="entry name" value="RESPONSE_REGULATORY"/>
    <property type="match status" value="1"/>
</dbReference>
<dbReference type="InterPro" id="IPR000792">
    <property type="entry name" value="Tscrpt_reg_LuxR_C"/>
</dbReference>
<feature type="modified residue" description="4-aspartylphosphate" evidence="3">
    <location>
        <position position="72"/>
    </location>
</feature>
<comment type="caution">
    <text evidence="6">The sequence shown here is derived from an EMBL/GenBank/DDBJ whole genome shotgun (WGS) entry which is preliminary data.</text>
</comment>
<keyword evidence="1 3" id="KW-0597">Phosphoprotein</keyword>
<dbReference type="RefSeq" id="WP_290264001.1">
    <property type="nucleotide sequence ID" value="NZ_JAUFQG010000006.1"/>
</dbReference>
<dbReference type="SUPFAM" id="SSF46894">
    <property type="entry name" value="C-terminal effector domain of the bipartite response regulators"/>
    <property type="match status" value="1"/>
</dbReference>
<keyword evidence="2" id="KW-0238">DNA-binding</keyword>
<dbReference type="Proteomes" id="UP001595840">
    <property type="component" value="Unassembled WGS sequence"/>
</dbReference>
<evidence type="ECO:0000313" key="7">
    <source>
        <dbReference type="Proteomes" id="UP001595840"/>
    </source>
</evidence>
<name>A0ABV8V1X9_9GAMM</name>
<dbReference type="SMART" id="SM00421">
    <property type="entry name" value="HTH_LUXR"/>
    <property type="match status" value="1"/>
</dbReference>
<evidence type="ECO:0000256" key="2">
    <source>
        <dbReference type="ARBA" id="ARBA00023125"/>
    </source>
</evidence>
<dbReference type="CDD" id="cd17535">
    <property type="entry name" value="REC_NarL-like"/>
    <property type="match status" value="1"/>
</dbReference>
<evidence type="ECO:0000259" key="4">
    <source>
        <dbReference type="PROSITE" id="PS50043"/>
    </source>
</evidence>
<accession>A0ABV8V1X9</accession>
<dbReference type="InterPro" id="IPR016032">
    <property type="entry name" value="Sig_transdc_resp-reg_C-effctor"/>
</dbReference>
<dbReference type="EMBL" id="JBHSCX010000004">
    <property type="protein sequence ID" value="MFC4361891.1"/>
    <property type="molecule type" value="Genomic_DNA"/>
</dbReference>
<dbReference type="SUPFAM" id="SSF52172">
    <property type="entry name" value="CheY-like"/>
    <property type="match status" value="1"/>
</dbReference>
<gene>
    <name evidence="6" type="ORF">ACFOX3_06225</name>
</gene>
<dbReference type="InterPro" id="IPR051015">
    <property type="entry name" value="EvgA-like"/>
</dbReference>